<gene>
    <name evidence="9" type="ORF">QEH59_16490</name>
</gene>
<evidence type="ECO:0000256" key="2">
    <source>
        <dbReference type="ARBA" id="ARBA00004442"/>
    </source>
</evidence>
<name>A0ABU1AML2_9BACT</name>
<evidence type="ECO:0000313" key="10">
    <source>
        <dbReference type="Proteomes" id="UP001243717"/>
    </source>
</evidence>
<organism evidence="9 10">
    <name type="scientific">Thalassobacterium sedimentorum</name>
    <dbReference type="NCBI Taxonomy" id="3041258"/>
    <lineage>
        <taxon>Bacteria</taxon>
        <taxon>Pseudomonadati</taxon>
        <taxon>Verrucomicrobiota</taxon>
        <taxon>Opitutia</taxon>
        <taxon>Puniceicoccales</taxon>
        <taxon>Coraliomargaritaceae</taxon>
        <taxon>Thalassobacterium</taxon>
    </lineage>
</organism>
<dbReference type="InterPro" id="IPR045584">
    <property type="entry name" value="Pilin-like"/>
</dbReference>
<evidence type="ECO:0000256" key="6">
    <source>
        <dbReference type="ARBA" id="ARBA00023136"/>
    </source>
</evidence>
<evidence type="ECO:0000256" key="5">
    <source>
        <dbReference type="ARBA" id="ARBA00022729"/>
    </source>
</evidence>
<dbReference type="EMBL" id="JARXIC010000042">
    <property type="protein sequence ID" value="MDQ8196036.1"/>
    <property type="molecule type" value="Genomic_DNA"/>
</dbReference>
<evidence type="ECO:0000256" key="3">
    <source>
        <dbReference type="ARBA" id="ARBA00022452"/>
    </source>
</evidence>
<evidence type="ECO:0000256" key="4">
    <source>
        <dbReference type="ARBA" id="ARBA00022692"/>
    </source>
</evidence>
<dbReference type="Gene3D" id="1.20.5.340">
    <property type="match status" value="1"/>
</dbReference>
<dbReference type="SUPFAM" id="SSF54523">
    <property type="entry name" value="Pili subunits"/>
    <property type="match status" value="1"/>
</dbReference>
<evidence type="ECO:0000259" key="8">
    <source>
        <dbReference type="Pfam" id="PF03895"/>
    </source>
</evidence>
<accession>A0ABU1AML2</accession>
<dbReference type="RefSeq" id="WP_308986480.1">
    <property type="nucleotide sequence ID" value="NZ_JARXIC010000042.1"/>
</dbReference>
<keyword evidence="6" id="KW-0472">Membrane</keyword>
<keyword evidence="7" id="KW-0998">Cell outer membrane</keyword>
<comment type="subcellular location">
    <subcellularLocation>
        <location evidence="2">Cell outer membrane</location>
    </subcellularLocation>
    <subcellularLocation>
        <location evidence="1">Cell surface</location>
    </subcellularLocation>
</comment>
<keyword evidence="3" id="KW-1134">Transmembrane beta strand</keyword>
<evidence type="ECO:0000313" key="9">
    <source>
        <dbReference type="EMBL" id="MDQ8196036.1"/>
    </source>
</evidence>
<dbReference type="Pfam" id="PF03895">
    <property type="entry name" value="YadA_anchor"/>
    <property type="match status" value="1"/>
</dbReference>
<protein>
    <submittedName>
        <fullName evidence="9">YadA C-terminal domain-containing protein</fullName>
    </submittedName>
</protein>
<dbReference type="Gene3D" id="3.30.1300.30">
    <property type="entry name" value="GSPII I/J protein-like"/>
    <property type="match status" value="1"/>
</dbReference>
<reference evidence="9 10" key="1">
    <citation type="submission" date="2023-04" db="EMBL/GenBank/DDBJ databases">
        <title>A novel bacteria isolated from coastal sediment.</title>
        <authorList>
            <person name="Liu X.-J."/>
            <person name="Du Z.-J."/>
        </authorList>
    </citation>
    <scope>NUCLEOTIDE SEQUENCE [LARGE SCALE GENOMIC DNA]</scope>
    <source>
        <strain evidence="9 10">SDUM461004</strain>
    </source>
</reference>
<dbReference type="InterPro" id="IPR005594">
    <property type="entry name" value="YadA_C"/>
</dbReference>
<keyword evidence="4" id="KW-0812">Transmembrane</keyword>
<keyword evidence="5" id="KW-0732">Signal</keyword>
<evidence type="ECO:0000256" key="7">
    <source>
        <dbReference type="ARBA" id="ARBA00023237"/>
    </source>
</evidence>
<sequence length="261" mass="27400">SDIASNDTNIVSNASDIASNDTNIVSNASDIASNDTNIVSNASDIASNNTNIVSNAGDIASNNTNIVSNQTDIVSNAATIQQEIDDRTDLIRREADGIHIGDSSFILDDTAGAHRITSNDGSLILGGGAVSVVDVDADLDVAGDIYTSGDVFIGGSTVGVQTQLNSLDSRIDAYEQQVSQNKKQIERNSRGIAMVAALQHTTVLPGMTNALDVAAAHFDGETGMSLNYARRINENWQINFGAASTTDFEESVVKAGVGYQW</sequence>
<keyword evidence="10" id="KW-1185">Reference proteome</keyword>
<dbReference type="Proteomes" id="UP001243717">
    <property type="component" value="Unassembled WGS sequence"/>
</dbReference>
<proteinExistence type="predicted"/>
<comment type="caution">
    <text evidence="9">The sequence shown here is derived from an EMBL/GenBank/DDBJ whole genome shotgun (WGS) entry which is preliminary data.</text>
</comment>
<feature type="domain" description="Trimeric autotransporter adhesin YadA-like C-terminal membrane anchor" evidence="8">
    <location>
        <begin position="210"/>
        <end position="261"/>
    </location>
</feature>
<evidence type="ECO:0000256" key="1">
    <source>
        <dbReference type="ARBA" id="ARBA00004241"/>
    </source>
</evidence>
<feature type="non-terminal residue" evidence="9">
    <location>
        <position position="1"/>
    </location>
</feature>